<proteinExistence type="predicted"/>
<name>A0A370TBG5_9HELO</name>
<dbReference type="InterPro" id="IPR004843">
    <property type="entry name" value="Calcineurin-like_PHP"/>
</dbReference>
<keyword evidence="3" id="KW-1185">Reference proteome</keyword>
<dbReference type="OrthoDB" id="630188at2759"/>
<gene>
    <name evidence="2" type="ORF">BP5553_09601</name>
</gene>
<dbReference type="InterPro" id="IPR029052">
    <property type="entry name" value="Metallo-depent_PP-like"/>
</dbReference>
<dbReference type="Gene3D" id="3.60.21.10">
    <property type="match status" value="1"/>
</dbReference>
<dbReference type="Proteomes" id="UP000254866">
    <property type="component" value="Unassembled WGS sequence"/>
</dbReference>
<dbReference type="CDD" id="cd07379">
    <property type="entry name" value="MPP_239FB"/>
    <property type="match status" value="1"/>
</dbReference>
<dbReference type="EMBL" id="NPIC01000012">
    <property type="protein sequence ID" value="RDL31392.1"/>
    <property type="molecule type" value="Genomic_DNA"/>
</dbReference>
<dbReference type="PANTHER" id="PTHR12905">
    <property type="entry name" value="METALLOPHOSPHOESTERASE"/>
    <property type="match status" value="1"/>
</dbReference>
<sequence length="329" mass="37058">MASALITRRKPQWPWSRRKNIYDPPTTLDRFLDSPIQTLVHLIYHILLLFRGAPFKPRRNKPPIRVVCISDTHTNTVSVPHGDVLIHAGDLTNAGTVGEIQAQLDWLASLPHKEKIVIAGNHDSYFDPKSRRAEDKGKKLDLKTIHYLENKSITLKFKGGRKLNFYGSPDIPQCGGSNFAFQYQRQLAPWDNRIPQDTDVLITHGPPRYHLDLKLGCASLLNEIWRVKPRLHVFGHIHSGHGREALFWDNGQIAYERLMGRKRGGVIADIIPSSAWLDSLKVLWYGVKGILWQRLMVGTAGGHGSLLVNAAVVYQSTSDVGNPVEVVEL</sequence>
<dbReference type="Pfam" id="PF00149">
    <property type="entry name" value="Metallophos"/>
    <property type="match status" value="1"/>
</dbReference>
<dbReference type="SUPFAM" id="SSF56300">
    <property type="entry name" value="Metallo-dependent phosphatases"/>
    <property type="match status" value="1"/>
</dbReference>
<dbReference type="RefSeq" id="XP_031865523.1">
    <property type="nucleotide sequence ID" value="XM_032018224.1"/>
</dbReference>
<evidence type="ECO:0000259" key="1">
    <source>
        <dbReference type="Pfam" id="PF00149"/>
    </source>
</evidence>
<dbReference type="AlphaFoldDB" id="A0A370TBG5"/>
<dbReference type="GeneID" id="43602450"/>
<dbReference type="GO" id="GO:0016787">
    <property type="term" value="F:hydrolase activity"/>
    <property type="evidence" value="ECO:0007669"/>
    <property type="project" value="InterPro"/>
</dbReference>
<organism evidence="2 3">
    <name type="scientific">Venustampulla echinocandica</name>
    <dbReference type="NCBI Taxonomy" id="2656787"/>
    <lineage>
        <taxon>Eukaryota</taxon>
        <taxon>Fungi</taxon>
        <taxon>Dikarya</taxon>
        <taxon>Ascomycota</taxon>
        <taxon>Pezizomycotina</taxon>
        <taxon>Leotiomycetes</taxon>
        <taxon>Helotiales</taxon>
        <taxon>Pleuroascaceae</taxon>
        <taxon>Venustampulla</taxon>
    </lineage>
</organism>
<accession>A0A370TBG5</accession>
<feature type="domain" description="Calcineurin-like phosphoesterase" evidence="1">
    <location>
        <begin position="65"/>
        <end position="239"/>
    </location>
</feature>
<dbReference type="PANTHER" id="PTHR12905:SF18">
    <property type="entry name" value="ESTER HYDROLASE, PUTATIVE (AFU_ORTHOLOGUE AFUA_4G03130)-RELATED"/>
    <property type="match status" value="1"/>
</dbReference>
<evidence type="ECO:0000313" key="2">
    <source>
        <dbReference type="EMBL" id="RDL31392.1"/>
    </source>
</evidence>
<comment type="caution">
    <text evidence="2">The sequence shown here is derived from an EMBL/GenBank/DDBJ whole genome shotgun (WGS) entry which is preliminary data.</text>
</comment>
<dbReference type="InterPro" id="IPR051693">
    <property type="entry name" value="UPF0046_metallophosphoest"/>
</dbReference>
<protein>
    <submittedName>
        <fullName evidence="2">Putative adult brain protein 239</fullName>
    </submittedName>
</protein>
<reference evidence="2 3" key="1">
    <citation type="journal article" date="2018" name="IMA Fungus">
        <title>IMA Genome-F 9: Draft genome sequence of Annulohypoxylon stygium, Aspergillus mulundensis, Berkeleyomyces basicola (syn. Thielaviopsis basicola), Ceratocystis smalleyi, two Cercospora beticola strains, Coleophoma cylindrospora, Fusarium fracticaudum, Phialophora cf. hyalina, and Morchella septimelata.</title>
        <authorList>
            <person name="Wingfield B.D."/>
            <person name="Bills G.F."/>
            <person name="Dong Y."/>
            <person name="Huang W."/>
            <person name="Nel W.J."/>
            <person name="Swalarsk-Parry B.S."/>
            <person name="Vaghefi N."/>
            <person name="Wilken P.M."/>
            <person name="An Z."/>
            <person name="de Beer Z.W."/>
            <person name="De Vos L."/>
            <person name="Chen L."/>
            <person name="Duong T.A."/>
            <person name="Gao Y."/>
            <person name="Hammerbacher A."/>
            <person name="Kikkert J.R."/>
            <person name="Li Y."/>
            <person name="Li H."/>
            <person name="Li K."/>
            <person name="Li Q."/>
            <person name="Liu X."/>
            <person name="Ma X."/>
            <person name="Naidoo K."/>
            <person name="Pethybridge S.J."/>
            <person name="Sun J."/>
            <person name="Steenkamp E.T."/>
            <person name="van der Nest M.A."/>
            <person name="van Wyk S."/>
            <person name="Wingfield M.J."/>
            <person name="Xiong C."/>
            <person name="Yue Q."/>
            <person name="Zhang X."/>
        </authorList>
    </citation>
    <scope>NUCLEOTIDE SEQUENCE [LARGE SCALE GENOMIC DNA]</scope>
    <source>
        <strain evidence="2 3">BP 5553</strain>
    </source>
</reference>
<evidence type="ECO:0000313" key="3">
    <source>
        <dbReference type="Proteomes" id="UP000254866"/>
    </source>
</evidence>